<comment type="caution">
    <text evidence="4">The sequence shown here is derived from an EMBL/GenBank/DDBJ whole genome shotgun (WGS) entry which is preliminary data.</text>
</comment>
<feature type="domain" description="Nudix hydrolase" evidence="3">
    <location>
        <begin position="42"/>
        <end position="170"/>
    </location>
</feature>
<comment type="cofactor">
    <cofactor evidence="1">
        <name>Mg(2+)</name>
        <dbReference type="ChEBI" id="CHEBI:18420"/>
    </cofactor>
</comment>
<dbReference type="Gene3D" id="3.90.79.10">
    <property type="entry name" value="Nucleoside Triphosphate Pyrophosphohydrolase"/>
    <property type="match status" value="1"/>
</dbReference>
<dbReference type="AlphaFoldDB" id="A0A399F6L2"/>
<dbReference type="SUPFAM" id="SSF55811">
    <property type="entry name" value="Nudix"/>
    <property type="match status" value="1"/>
</dbReference>
<gene>
    <name evidence="4" type="primary">act</name>
    <name evidence="4" type="ORF">Mgrana_03233</name>
</gene>
<dbReference type="PANTHER" id="PTHR11839:SF18">
    <property type="entry name" value="NUDIX HYDROLASE DOMAIN-CONTAINING PROTEIN"/>
    <property type="match status" value="1"/>
</dbReference>
<proteinExistence type="predicted"/>
<evidence type="ECO:0000256" key="2">
    <source>
        <dbReference type="ARBA" id="ARBA00022801"/>
    </source>
</evidence>
<dbReference type="PROSITE" id="PS00893">
    <property type="entry name" value="NUDIX_BOX"/>
    <property type="match status" value="1"/>
</dbReference>
<dbReference type="EC" id="3.-.-.-" evidence="4"/>
<dbReference type="InterPro" id="IPR015797">
    <property type="entry name" value="NUDIX_hydrolase-like_dom_sf"/>
</dbReference>
<dbReference type="OrthoDB" id="9806150at2"/>
<dbReference type="GO" id="GO:0006753">
    <property type="term" value="P:nucleoside phosphate metabolic process"/>
    <property type="evidence" value="ECO:0007669"/>
    <property type="project" value="TreeGrafter"/>
</dbReference>
<dbReference type="Proteomes" id="UP000266178">
    <property type="component" value="Unassembled WGS sequence"/>
</dbReference>
<evidence type="ECO:0000313" key="4">
    <source>
        <dbReference type="EMBL" id="RIH90522.1"/>
    </source>
</evidence>
<dbReference type="GO" id="GO:0016787">
    <property type="term" value="F:hydrolase activity"/>
    <property type="evidence" value="ECO:0007669"/>
    <property type="project" value="UniProtKB-KW"/>
</dbReference>
<sequence length="183" mass="20685">MEDNPWQTLGVQTVYDNRWIRVEHREVLHPGGGRGIYGLVHFKNRAIGVIPLEADGSTYLVGQYRYALGQYSWELPEGGGPLEEDPLEAARRELREETGLEADHWQLLLKMHLSNSVTDEVSLIYLARGLRSGPAQPEETERLRVERLPFEEVYRRVVAGEITDAITVAGVLRVQALRLAGEL</sequence>
<name>A0A399F6L2_9DEIN</name>
<dbReference type="EMBL" id="QWLB01000080">
    <property type="protein sequence ID" value="RIH90522.1"/>
    <property type="molecule type" value="Genomic_DNA"/>
</dbReference>
<dbReference type="PROSITE" id="PS51462">
    <property type="entry name" value="NUDIX"/>
    <property type="match status" value="1"/>
</dbReference>
<reference evidence="4 5" key="1">
    <citation type="submission" date="2018-08" db="EMBL/GenBank/DDBJ databases">
        <title>Meiothermus granaticius genome AF-68 sequencing project.</title>
        <authorList>
            <person name="Da Costa M.S."/>
            <person name="Albuquerque L."/>
            <person name="Raposo P."/>
            <person name="Froufe H.J.C."/>
            <person name="Barroso C.S."/>
            <person name="Egas C."/>
        </authorList>
    </citation>
    <scope>NUCLEOTIDE SEQUENCE [LARGE SCALE GENOMIC DNA]</scope>
    <source>
        <strain evidence="4 5">AF-68</strain>
    </source>
</reference>
<keyword evidence="5" id="KW-1185">Reference proteome</keyword>
<dbReference type="GO" id="GO:0019693">
    <property type="term" value="P:ribose phosphate metabolic process"/>
    <property type="evidence" value="ECO:0007669"/>
    <property type="project" value="TreeGrafter"/>
</dbReference>
<dbReference type="RefSeq" id="WP_119358655.1">
    <property type="nucleotide sequence ID" value="NZ_BJXM01000002.1"/>
</dbReference>
<dbReference type="CDD" id="cd24161">
    <property type="entry name" value="NUDIX_ADPRase_Ndx2"/>
    <property type="match status" value="1"/>
</dbReference>
<dbReference type="GO" id="GO:0005829">
    <property type="term" value="C:cytosol"/>
    <property type="evidence" value="ECO:0007669"/>
    <property type="project" value="TreeGrafter"/>
</dbReference>
<dbReference type="PANTHER" id="PTHR11839">
    <property type="entry name" value="UDP/ADP-SUGAR PYROPHOSPHATASE"/>
    <property type="match status" value="1"/>
</dbReference>
<evidence type="ECO:0000256" key="1">
    <source>
        <dbReference type="ARBA" id="ARBA00001946"/>
    </source>
</evidence>
<keyword evidence="2 4" id="KW-0378">Hydrolase</keyword>
<protein>
    <submittedName>
        <fullName evidence="4">Methanol dehydrogenase activator</fullName>
        <ecNumber evidence="4">3.-.-.-</ecNumber>
    </submittedName>
</protein>
<organism evidence="4 5">
    <name type="scientific">Meiothermus granaticius NBRC 107808</name>
    <dbReference type="NCBI Taxonomy" id="1227551"/>
    <lineage>
        <taxon>Bacteria</taxon>
        <taxon>Thermotogati</taxon>
        <taxon>Deinococcota</taxon>
        <taxon>Deinococci</taxon>
        <taxon>Thermales</taxon>
        <taxon>Thermaceae</taxon>
        <taxon>Meiothermus</taxon>
    </lineage>
</organism>
<dbReference type="InterPro" id="IPR000086">
    <property type="entry name" value="NUDIX_hydrolase_dom"/>
</dbReference>
<evidence type="ECO:0000259" key="3">
    <source>
        <dbReference type="PROSITE" id="PS51462"/>
    </source>
</evidence>
<accession>A0A399F6L2</accession>
<dbReference type="Pfam" id="PF00293">
    <property type="entry name" value="NUDIX"/>
    <property type="match status" value="1"/>
</dbReference>
<dbReference type="InterPro" id="IPR020084">
    <property type="entry name" value="NUDIX_hydrolase_CS"/>
</dbReference>
<evidence type="ECO:0000313" key="5">
    <source>
        <dbReference type="Proteomes" id="UP000266178"/>
    </source>
</evidence>